<dbReference type="EMBL" id="JACGXN010000012">
    <property type="protein sequence ID" value="MBA8881155.1"/>
    <property type="molecule type" value="Genomic_DNA"/>
</dbReference>
<keyword evidence="2" id="KW-1185">Reference proteome</keyword>
<dbReference type="Proteomes" id="UP000549052">
    <property type="component" value="Unassembled WGS sequence"/>
</dbReference>
<dbReference type="AlphaFoldDB" id="A0A839ESR8"/>
<protein>
    <submittedName>
        <fullName evidence="1">Uncharacterized protein</fullName>
    </submittedName>
</protein>
<accession>A0A839ESR8</accession>
<proteinExistence type="predicted"/>
<evidence type="ECO:0000313" key="2">
    <source>
        <dbReference type="Proteomes" id="UP000549052"/>
    </source>
</evidence>
<evidence type="ECO:0000313" key="1">
    <source>
        <dbReference type="EMBL" id="MBA8881155.1"/>
    </source>
</evidence>
<name>A0A839ESR8_9HYPH</name>
<gene>
    <name evidence="1" type="ORF">FHW16_004890</name>
</gene>
<sequence>MNPSLAKPAFGDAGNTDKFMRRWIYAKPAWIRFVCLGLDDPIRTTGNEGVPLQ</sequence>
<reference evidence="1 2" key="1">
    <citation type="submission" date="2020-07" db="EMBL/GenBank/DDBJ databases">
        <title>Genomic Encyclopedia of Type Strains, Phase IV (KMG-V): Genome sequencing to study the core and pangenomes of soil and plant-associated prokaryotes.</title>
        <authorList>
            <person name="Whitman W."/>
        </authorList>
    </citation>
    <scope>NUCLEOTIDE SEQUENCE [LARGE SCALE GENOMIC DNA]</scope>
    <source>
        <strain evidence="1 2">AN3</strain>
    </source>
</reference>
<organism evidence="1 2">
    <name type="scientific">Phyllobacterium myrsinacearum</name>
    <dbReference type="NCBI Taxonomy" id="28101"/>
    <lineage>
        <taxon>Bacteria</taxon>
        <taxon>Pseudomonadati</taxon>
        <taxon>Pseudomonadota</taxon>
        <taxon>Alphaproteobacteria</taxon>
        <taxon>Hyphomicrobiales</taxon>
        <taxon>Phyllobacteriaceae</taxon>
        <taxon>Phyllobacterium</taxon>
    </lineage>
</organism>
<comment type="caution">
    <text evidence="1">The sequence shown here is derived from an EMBL/GenBank/DDBJ whole genome shotgun (WGS) entry which is preliminary data.</text>
</comment>
<dbReference type="RefSeq" id="WP_182551769.1">
    <property type="nucleotide sequence ID" value="NZ_JACGXN010000012.1"/>
</dbReference>